<keyword evidence="8 12" id="KW-0663">Pyridoxal phosphate</keyword>
<dbReference type="PROSITE" id="PS00599">
    <property type="entry name" value="AA_TRANSFER_CLASS_2"/>
    <property type="match status" value="1"/>
</dbReference>
<evidence type="ECO:0000313" key="15">
    <source>
        <dbReference type="EMBL" id="MFC4265143.1"/>
    </source>
</evidence>
<dbReference type="GO" id="GO:0008710">
    <property type="term" value="F:8-amino-7-oxononanoate synthase activity"/>
    <property type="evidence" value="ECO:0007669"/>
    <property type="project" value="UniProtKB-EC"/>
</dbReference>
<comment type="subunit">
    <text evidence="4">Homodimer.</text>
</comment>
<dbReference type="EC" id="2.3.1.47" evidence="5"/>
<evidence type="ECO:0000259" key="14">
    <source>
        <dbReference type="Pfam" id="PF00155"/>
    </source>
</evidence>
<dbReference type="InterPro" id="IPR001917">
    <property type="entry name" value="Aminotrans_II_pyridoxalP_BS"/>
</dbReference>
<evidence type="ECO:0000256" key="3">
    <source>
        <dbReference type="ARBA" id="ARBA00010008"/>
    </source>
</evidence>
<dbReference type="Gene3D" id="3.40.640.10">
    <property type="entry name" value="Type I PLP-dependent aspartate aminotransferase-like (Major domain)"/>
    <property type="match status" value="1"/>
</dbReference>
<evidence type="ECO:0000256" key="7">
    <source>
        <dbReference type="ARBA" id="ARBA00022756"/>
    </source>
</evidence>
<evidence type="ECO:0000256" key="1">
    <source>
        <dbReference type="ARBA" id="ARBA00001933"/>
    </source>
</evidence>
<evidence type="ECO:0000256" key="11">
    <source>
        <dbReference type="ARBA" id="ARBA00047715"/>
    </source>
</evidence>
<evidence type="ECO:0000313" key="16">
    <source>
        <dbReference type="Proteomes" id="UP001595773"/>
    </source>
</evidence>
<feature type="region of interest" description="Disordered" evidence="13">
    <location>
        <begin position="1"/>
        <end position="21"/>
    </location>
</feature>
<evidence type="ECO:0000256" key="4">
    <source>
        <dbReference type="ARBA" id="ARBA00011738"/>
    </source>
</evidence>
<evidence type="ECO:0000256" key="9">
    <source>
        <dbReference type="ARBA" id="ARBA00032610"/>
    </source>
</evidence>
<dbReference type="RefSeq" id="WP_326832753.1">
    <property type="nucleotide sequence ID" value="NZ_BAABLL010000003.1"/>
</dbReference>
<protein>
    <recommendedName>
        <fullName evidence="5">8-amino-7-oxononanoate synthase</fullName>
        <ecNumber evidence="5">2.3.1.47</ecNumber>
    </recommendedName>
    <alternativeName>
        <fullName evidence="9">7-keto-8-amino-pelargonic acid synthase</fullName>
    </alternativeName>
    <alternativeName>
        <fullName evidence="10">8-amino-7-ketopelargonate synthase</fullName>
    </alternativeName>
</protein>
<organism evidence="15 16">
    <name type="scientific">Arthrobacter cryoconiti</name>
    <dbReference type="NCBI Taxonomy" id="748907"/>
    <lineage>
        <taxon>Bacteria</taxon>
        <taxon>Bacillati</taxon>
        <taxon>Actinomycetota</taxon>
        <taxon>Actinomycetes</taxon>
        <taxon>Micrococcales</taxon>
        <taxon>Micrococcaceae</taxon>
        <taxon>Arthrobacter</taxon>
    </lineage>
</organism>
<keyword evidence="15" id="KW-0012">Acyltransferase</keyword>
<feature type="domain" description="Aminotransferase class I/classII large" evidence="14">
    <location>
        <begin position="75"/>
        <end position="408"/>
    </location>
</feature>
<dbReference type="InterPro" id="IPR004839">
    <property type="entry name" value="Aminotransferase_I/II_large"/>
</dbReference>
<comment type="similarity">
    <text evidence="3">Belongs to the class-II pyridoxal-phosphate-dependent aminotransferase family. BioF subfamily.</text>
</comment>
<evidence type="ECO:0000256" key="10">
    <source>
        <dbReference type="ARBA" id="ARBA00033381"/>
    </source>
</evidence>
<comment type="pathway">
    <text evidence="2">Cofactor biosynthesis; biotin biosynthesis.</text>
</comment>
<dbReference type="InterPro" id="IPR015421">
    <property type="entry name" value="PyrdxlP-dep_Trfase_major"/>
</dbReference>
<evidence type="ECO:0000256" key="8">
    <source>
        <dbReference type="ARBA" id="ARBA00022898"/>
    </source>
</evidence>
<dbReference type="PANTHER" id="PTHR13693">
    <property type="entry name" value="CLASS II AMINOTRANSFERASE/8-AMINO-7-OXONONANOATE SYNTHASE"/>
    <property type="match status" value="1"/>
</dbReference>
<evidence type="ECO:0000256" key="12">
    <source>
        <dbReference type="RuleBase" id="RU003693"/>
    </source>
</evidence>
<keyword evidence="7" id="KW-0093">Biotin biosynthesis</keyword>
<sequence length="417" mass="42361">MNTQIEVEFGTPAESGMAAESGAAAESGTAIQSGAAIQPGTVIESGTAMESWLASRVAVREQRGIIRHDAQRNESMIDLASNDYLGLAGDQRLAVAAAEATTIYGTGARASRVVCGTTQAHLELERELCSLTGQETALAFSSGYAANLGVITALGGPGTLMIYDAHVHASIHDGIRLSRSPAISVAHGDLEAIRCALAQRTQPRAVVVLESIYSVLGDAADLVTAAALCAEMDALLLVDEAHGIGVAGNGRGAVHAAGLAEAGHVILTLTLSKALGSQGGAVLGPALLREHLVNTARTFIFDTALAPACAAAAAQGARIIMTEPQLVTRMHHNAATIAARCGIQKAPGAVQSIPVASSASAAALSAGLREAGVAVGCFRPPSVPDGVSRLRLTARANLKSEELEQAASLVAAAVRAL</sequence>
<dbReference type="EMBL" id="JBHSCQ010000006">
    <property type="protein sequence ID" value="MFC4265143.1"/>
    <property type="molecule type" value="Genomic_DNA"/>
</dbReference>
<dbReference type="InterPro" id="IPR050087">
    <property type="entry name" value="AON_synthase_class-II"/>
</dbReference>
<dbReference type="PANTHER" id="PTHR13693:SF100">
    <property type="entry name" value="8-AMINO-7-OXONONANOATE SYNTHASE"/>
    <property type="match status" value="1"/>
</dbReference>
<dbReference type="InterPro" id="IPR015424">
    <property type="entry name" value="PyrdxlP-dep_Trfase"/>
</dbReference>
<dbReference type="Proteomes" id="UP001595773">
    <property type="component" value="Unassembled WGS sequence"/>
</dbReference>
<keyword evidence="6 15" id="KW-0808">Transferase</keyword>
<evidence type="ECO:0000256" key="6">
    <source>
        <dbReference type="ARBA" id="ARBA00022679"/>
    </source>
</evidence>
<reference evidence="16" key="1">
    <citation type="journal article" date="2019" name="Int. J. Syst. Evol. Microbiol.">
        <title>The Global Catalogue of Microorganisms (GCM) 10K type strain sequencing project: providing services to taxonomists for standard genome sequencing and annotation.</title>
        <authorList>
            <consortium name="The Broad Institute Genomics Platform"/>
            <consortium name="The Broad Institute Genome Sequencing Center for Infectious Disease"/>
            <person name="Wu L."/>
            <person name="Ma J."/>
        </authorList>
    </citation>
    <scope>NUCLEOTIDE SEQUENCE [LARGE SCALE GENOMIC DNA]</scope>
    <source>
        <strain evidence="16">CGMCC 1.10698</strain>
    </source>
</reference>
<comment type="cofactor">
    <cofactor evidence="1 12">
        <name>pyridoxal 5'-phosphate</name>
        <dbReference type="ChEBI" id="CHEBI:597326"/>
    </cofactor>
</comment>
<name>A0ABV8QZ61_9MICC</name>
<dbReference type="Pfam" id="PF00155">
    <property type="entry name" value="Aminotran_1_2"/>
    <property type="match status" value="1"/>
</dbReference>
<dbReference type="SUPFAM" id="SSF53383">
    <property type="entry name" value="PLP-dependent transferases"/>
    <property type="match status" value="1"/>
</dbReference>
<dbReference type="InterPro" id="IPR015422">
    <property type="entry name" value="PyrdxlP-dep_Trfase_small"/>
</dbReference>
<evidence type="ECO:0000256" key="2">
    <source>
        <dbReference type="ARBA" id="ARBA00004746"/>
    </source>
</evidence>
<proteinExistence type="inferred from homology"/>
<evidence type="ECO:0000256" key="5">
    <source>
        <dbReference type="ARBA" id="ARBA00013187"/>
    </source>
</evidence>
<evidence type="ECO:0000256" key="13">
    <source>
        <dbReference type="SAM" id="MobiDB-lite"/>
    </source>
</evidence>
<accession>A0ABV8QZ61</accession>
<dbReference type="Gene3D" id="3.90.1150.10">
    <property type="entry name" value="Aspartate Aminotransferase, domain 1"/>
    <property type="match status" value="1"/>
</dbReference>
<keyword evidence="16" id="KW-1185">Reference proteome</keyword>
<gene>
    <name evidence="15" type="ORF">ACFOW9_05980</name>
</gene>
<comment type="catalytic activity">
    <reaction evidence="11">
        <text>6-carboxyhexanoyl-[ACP] + L-alanine + H(+) = (8S)-8-amino-7-oxononanoate + holo-[ACP] + CO2</text>
        <dbReference type="Rhea" id="RHEA:42288"/>
        <dbReference type="Rhea" id="RHEA-COMP:9685"/>
        <dbReference type="Rhea" id="RHEA-COMP:9955"/>
        <dbReference type="ChEBI" id="CHEBI:15378"/>
        <dbReference type="ChEBI" id="CHEBI:16526"/>
        <dbReference type="ChEBI" id="CHEBI:57972"/>
        <dbReference type="ChEBI" id="CHEBI:64479"/>
        <dbReference type="ChEBI" id="CHEBI:78846"/>
        <dbReference type="ChEBI" id="CHEBI:149468"/>
        <dbReference type="EC" id="2.3.1.47"/>
    </reaction>
</comment>
<comment type="caution">
    <text evidence="15">The sequence shown here is derived from an EMBL/GenBank/DDBJ whole genome shotgun (WGS) entry which is preliminary data.</text>
</comment>